<protein>
    <submittedName>
        <fullName evidence="2">Uncharacterized protein</fullName>
    </submittedName>
</protein>
<feature type="transmembrane region" description="Helical" evidence="1">
    <location>
        <begin position="12"/>
        <end position="31"/>
    </location>
</feature>
<name>A0ABX7M5M4_9RHOO</name>
<dbReference type="RefSeq" id="WP_206254607.1">
    <property type="nucleotide sequence ID" value="NZ_CP071060.1"/>
</dbReference>
<keyword evidence="3" id="KW-1185">Reference proteome</keyword>
<dbReference type="Proteomes" id="UP000663570">
    <property type="component" value="Chromosome"/>
</dbReference>
<sequence>MDNPYLGVTPKRLLWSLIAVAVAIGLVTAPLSCSNGRIEKANVVLQCKNATHFDPKQRTALESTKAFVACVDAKSDEAGRRSFAERRKLFDALPNTPCEYVGIWAATRGKEHYRVVLDEDGSFHADAYRDTARPRTAMSGSWGIAGQQIVWMYDTGLTWPPDVNAITPLGKDAFELKEVDGSTTRYDLLDRSVFERCGSNS</sequence>
<evidence type="ECO:0000256" key="1">
    <source>
        <dbReference type="SAM" id="Phobius"/>
    </source>
</evidence>
<keyword evidence="1" id="KW-0472">Membrane</keyword>
<reference evidence="2 3" key="1">
    <citation type="submission" date="2021-02" db="EMBL/GenBank/DDBJ databases">
        <title>Niveibacterium changnyeongensis HC41.</title>
        <authorList>
            <person name="Kang M."/>
        </authorList>
    </citation>
    <scope>NUCLEOTIDE SEQUENCE [LARGE SCALE GENOMIC DNA]</scope>
    <source>
        <strain evidence="2 3">HC41</strain>
    </source>
</reference>
<evidence type="ECO:0000313" key="3">
    <source>
        <dbReference type="Proteomes" id="UP000663570"/>
    </source>
</evidence>
<dbReference type="EMBL" id="CP071060">
    <property type="protein sequence ID" value="QSI77047.1"/>
    <property type="molecule type" value="Genomic_DNA"/>
</dbReference>
<accession>A0ABX7M5M4</accession>
<evidence type="ECO:0000313" key="2">
    <source>
        <dbReference type="EMBL" id="QSI77047.1"/>
    </source>
</evidence>
<gene>
    <name evidence="2" type="ORF">JY500_21805</name>
</gene>
<proteinExistence type="predicted"/>
<keyword evidence="1" id="KW-0812">Transmembrane</keyword>
<keyword evidence="1" id="KW-1133">Transmembrane helix</keyword>
<organism evidence="2 3">
    <name type="scientific">Niveibacterium microcysteis</name>
    <dbReference type="NCBI Taxonomy" id="2811415"/>
    <lineage>
        <taxon>Bacteria</taxon>
        <taxon>Pseudomonadati</taxon>
        <taxon>Pseudomonadota</taxon>
        <taxon>Betaproteobacteria</taxon>
        <taxon>Rhodocyclales</taxon>
        <taxon>Rhodocyclaceae</taxon>
        <taxon>Niveibacterium</taxon>
    </lineage>
</organism>